<feature type="region of interest" description="Disordered" evidence="2">
    <location>
        <begin position="162"/>
        <end position="227"/>
    </location>
</feature>
<evidence type="ECO:0000256" key="1">
    <source>
        <dbReference type="SAM" id="Coils"/>
    </source>
</evidence>
<feature type="compositionally biased region" description="Polar residues" evidence="2">
    <location>
        <begin position="162"/>
        <end position="175"/>
    </location>
</feature>
<name>N1QJ29_SPHMS</name>
<dbReference type="STRING" id="692275.N1QJ29"/>
<feature type="coiled-coil region" evidence="1">
    <location>
        <begin position="107"/>
        <end position="138"/>
    </location>
</feature>
<dbReference type="AlphaFoldDB" id="N1QJ29"/>
<keyword evidence="4" id="KW-1185">Reference proteome</keyword>
<evidence type="ECO:0000313" key="3">
    <source>
        <dbReference type="EMBL" id="EMF11810.1"/>
    </source>
</evidence>
<dbReference type="eggNOG" id="ENOG502SZEC">
    <property type="taxonomic scope" value="Eukaryota"/>
</dbReference>
<dbReference type="HOGENOM" id="CLU_1220359_0_0_1"/>
<feature type="compositionally biased region" description="Gly residues" evidence="2">
    <location>
        <begin position="201"/>
        <end position="211"/>
    </location>
</feature>
<organism evidence="3 4">
    <name type="scientific">Sphaerulina musiva (strain SO2202)</name>
    <name type="common">Poplar stem canker fungus</name>
    <name type="synonym">Septoria musiva</name>
    <dbReference type="NCBI Taxonomy" id="692275"/>
    <lineage>
        <taxon>Eukaryota</taxon>
        <taxon>Fungi</taxon>
        <taxon>Dikarya</taxon>
        <taxon>Ascomycota</taxon>
        <taxon>Pezizomycotina</taxon>
        <taxon>Dothideomycetes</taxon>
        <taxon>Dothideomycetidae</taxon>
        <taxon>Mycosphaerellales</taxon>
        <taxon>Mycosphaerellaceae</taxon>
        <taxon>Sphaerulina</taxon>
    </lineage>
</organism>
<gene>
    <name evidence="3" type="ORF">SEPMUDRAFT_156743</name>
</gene>
<protein>
    <submittedName>
        <fullName evidence="3">Uncharacterized protein</fullName>
    </submittedName>
</protein>
<reference evidence="3 4" key="1">
    <citation type="journal article" date="2012" name="PLoS Pathog.">
        <title>Diverse lifestyles and strategies of plant pathogenesis encoded in the genomes of eighteen Dothideomycetes fungi.</title>
        <authorList>
            <person name="Ohm R.A."/>
            <person name="Feau N."/>
            <person name="Henrissat B."/>
            <person name="Schoch C.L."/>
            <person name="Horwitz B.A."/>
            <person name="Barry K.W."/>
            <person name="Condon B.J."/>
            <person name="Copeland A.C."/>
            <person name="Dhillon B."/>
            <person name="Glaser F."/>
            <person name="Hesse C.N."/>
            <person name="Kosti I."/>
            <person name="LaButti K."/>
            <person name="Lindquist E.A."/>
            <person name="Lucas S."/>
            <person name="Salamov A.A."/>
            <person name="Bradshaw R.E."/>
            <person name="Ciuffetti L."/>
            <person name="Hamelin R.C."/>
            <person name="Kema G.H.J."/>
            <person name="Lawrence C."/>
            <person name="Scott J.A."/>
            <person name="Spatafora J.W."/>
            <person name="Turgeon B.G."/>
            <person name="de Wit P.J.G.M."/>
            <person name="Zhong S."/>
            <person name="Goodwin S.B."/>
            <person name="Grigoriev I.V."/>
        </authorList>
    </citation>
    <scope>NUCLEOTIDE SEQUENCE [LARGE SCALE GENOMIC DNA]</scope>
    <source>
        <strain evidence="3 4">SO2202</strain>
    </source>
</reference>
<dbReference type="EMBL" id="KB456265">
    <property type="protein sequence ID" value="EMF11810.1"/>
    <property type="molecule type" value="Genomic_DNA"/>
</dbReference>
<proteinExistence type="predicted"/>
<keyword evidence="1" id="KW-0175">Coiled coil</keyword>
<dbReference type="RefSeq" id="XP_016759931.1">
    <property type="nucleotide sequence ID" value="XM_016907694.1"/>
</dbReference>
<dbReference type="GeneID" id="27904831"/>
<evidence type="ECO:0000256" key="2">
    <source>
        <dbReference type="SAM" id="MobiDB-lite"/>
    </source>
</evidence>
<dbReference type="Proteomes" id="UP000016931">
    <property type="component" value="Unassembled WGS sequence"/>
</dbReference>
<accession>N1QJ29</accession>
<evidence type="ECO:0000313" key="4">
    <source>
        <dbReference type="Proteomes" id="UP000016931"/>
    </source>
</evidence>
<dbReference type="OrthoDB" id="4828117at2759"/>
<sequence>MQQQQQQQQQNTRAFRDQFDLPRLSFGVFPRLRYTSCKCLSTCNIETRIQLPLPLEEPERKQKMAKGTVNWDSQETWQRIVAAIIATGVKQVAIHFGTTYDTIQHRFRTIKIEAIVLKEEVEREEDEEEQQQQQQQQYYCYSEEYAEERYFVLYTVSSSPAVKNSRISKPSSSTPKNRKKVIKEEEDADMPRHFDGEDELLGGGGGEGGDFSVGLDQEDHLGSGFLS</sequence>